<comment type="subcellular location">
    <subcellularLocation>
        <location evidence="1">Membrane</location>
        <topology evidence="1">Multi-pass membrane protein</topology>
    </subcellularLocation>
</comment>
<keyword evidence="3 6" id="KW-0812">Transmembrane</keyword>
<keyword evidence="5 6" id="KW-0472">Membrane</keyword>
<dbReference type="AlphaFoldDB" id="A0A937DII7"/>
<dbReference type="Pfam" id="PF01040">
    <property type="entry name" value="UbiA"/>
    <property type="match status" value="1"/>
</dbReference>
<comment type="caution">
    <text evidence="7">The sequence shown here is derived from an EMBL/GenBank/DDBJ whole genome shotgun (WGS) entry which is preliminary data.</text>
</comment>
<dbReference type="Gene3D" id="1.20.120.1780">
    <property type="entry name" value="UbiA prenyltransferase"/>
    <property type="match status" value="1"/>
</dbReference>
<evidence type="ECO:0000256" key="5">
    <source>
        <dbReference type="ARBA" id="ARBA00023136"/>
    </source>
</evidence>
<evidence type="ECO:0000256" key="4">
    <source>
        <dbReference type="ARBA" id="ARBA00022989"/>
    </source>
</evidence>
<dbReference type="InterPro" id="IPR000537">
    <property type="entry name" value="UbiA_prenyltransferase"/>
</dbReference>
<evidence type="ECO:0000256" key="6">
    <source>
        <dbReference type="SAM" id="Phobius"/>
    </source>
</evidence>
<dbReference type="PANTHER" id="PTHR42723:SF1">
    <property type="entry name" value="CHLOROPHYLL SYNTHASE, CHLOROPLASTIC"/>
    <property type="match status" value="1"/>
</dbReference>
<reference evidence="7" key="1">
    <citation type="submission" date="2021-01" db="EMBL/GenBank/DDBJ databases">
        <title>Marivirga sp. nov., isolated from intertidal surface sediments.</title>
        <authorList>
            <person name="Zhang M."/>
        </authorList>
    </citation>
    <scope>NUCLEOTIDE SEQUENCE</scope>
    <source>
        <strain evidence="7">SM1354</strain>
    </source>
</reference>
<accession>A0A937DII7</accession>
<dbReference type="PANTHER" id="PTHR42723">
    <property type="entry name" value="CHLOROPHYLL SYNTHASE"/>
    <property type="match status" value="1"/>
</dbReference>
<feature type="transmembrane region" description="Helical" evidence="6">
    <location>
        <begin position="237"/>
        <end position="254"/>
    </location>
</feature>
<keyword evidence="4 6" id="KW-1133">Transmembrane helix</keyword>
<dbReference type="EMBL" id="JAERQG010000001">
    <property type="protein sequence ID" value="MBL0764226.1"/>
    <property type="molecule type" value="Genomic_DNA"/>
</dbReference>
<proteinExistence type="predicted"/>
<evidence type="ECO:0000256" key="1">
    <source>
        <dbReference type="ARBA" id="ARBA00004141"/>
    </source>
</evidence>
<evidence type="ECO:0000313" key="8">
    <source>
        <dbReference type="Proteomes" id="UP000642920"/>
    </source>
</evidence>
<dbReference type="RefSeq" id="WP_201917611.1">
    <property type="nucleotide sequence ID" value="NZ_JAERQG010000001.1"/>
</dbReference>
<protein>
    <submittedName>
        <fullName evidence="7">Geranylgeranylglycerol-phosphate geranylgeranyltransferase</fullName>
    </submittedName>
</protein>
<name>A0A937DII7_9BACT</name>
<dbReference type="Gene3D" id="1.10.357.140">
    <property type="entry name" value="UbiA prenyltransferase"/>
    <property type="match status" value="1"/>
</dbReference>
<sequence>MSEQHHSPRNFSFTGFVKLIRIQNLIIIILSQYLAALYLLEGIHLSNIRLFLLSLSTVIIAAAGYIINDYYDVKIDYVNKPQRVVVGKVLKRRVVLFWHTFLNFTAIAIAFYLSWKLAAVFFGSAFLLWLYSNQLKRLPFVGNFTVALLTGLSLTIIGLYFHQKEVLINIYALFAFAISLIREIIKDMEDWKGDADFGCKTLPIVFGIRKTKLIIYVLIALFGFLIFYLTQFLNNNILYYYFSGLALFIIYFVYRLQQADKIKDFHFLSNFCKLIMLSGIISMLLF</sequence>
<dbReference type="NCBIfam" id="NF009513">
    <property type="entry name" value="PRK12872.1-3"/>
    <property type="match status" value="1"/>
</dbReference>
<keyword evidence="2" id="KW-1003">Cell membrane</keyword>
<feature type="transmembrane region" description="Helical" evidence="6">
    <location>
        <begin position="101"/>
        <end position="131"/>
    </location>
</feature>
<dbReference type="InterPro" id="IPR044878">
    <property type="entry name" value="UbiA_sf"/>
</dbReference>
<evidence type="ECO:0000256" key="2">
    <source>
        <dbReference type="ARBA" id="ARBA00022475"/>
    </source>
</evidence>
<keyword evidence="8" id="KW-1185">Reference proteome</keyword>
<organism evidence="7 8">
    <name type="scientific">Marivirga atlantica</name>
    <dbReference type="NCBI Taxonomy" id="1548457"/>
    <lineage>
        <taxon>Bacteria</taxon>
        <taxon>Pseudomonadati</taxon>
        <taxon>Bacteroidota</taxon>
        <taxon>Cytophagia</taxon>
        <taxon>Cytophagales</taxon>
        <taxon>Marivirgaceae</taxon>
        <taxon>Marivirga</taxon>
    </lineage>
</organism>
<gene>
    <name evidence="7" type="ORF">JKP34_03110</name>
</gene>
<dbReference type="GO" id="GO:0016765">
    <property type="term" value="F:transferase activity, transferring alkyl or aryl (other than methyl) groups"/>
    <property type="evidence" value="ECO:0007669"/>
    <property type="project" value="InterPro"/>
</dbReference>
<dbReference type="Proteomes" id="UP000642920">
    <property type="component" value="Unassembled WGS sequence"/>
</dbReference>
<feature type="transmembrane region" description="Helical" evidence="6">
    <location>
        <begin position="213"/>
        <end position="231"/>
    </location>
</feature>
<feature type="transmembrane region" description="Helical" evidence="6">
    <location>
        <begin position="166"/>
        <end position="185"/>
    </location>
</feature>
<feature type="transmembrane region" description="Helical" evidence="6">
    <location>
        <begin position="20"/>
        <end position="40"/>
    </location>
</feature>
<feature type="transmembrane region" description="Helical" evidence="6">
    <location>
        <begin position="138"/>
        <end position="160"/>
    </location>
</feature>
<dbReference type="GO" id="GO:0016020">
    <property type="term" value="C:membrane"/>
    <property type="evidence" value="ECO:0007669"/>
    <property type="project" value="UniProtKB-SubCell"/>
</dbReference>
<dbReference type="CDD" id="cd13961">
    <property type="entry name" value="PT_UbiA_DGGGPS"/>
    <property type="match status" value="1"/>
</dbReference>
<feature type="transmembrane region" description="Helical" evidence="6">
    <location>
        <begin position="47"/>
        <end position="67"/>
    </location>
</feature>
<evidence type="ECO:0000313" key="7">
    <source>
        <dbReference type="EMBL" id="MBL0764226.1"/>
    </source>
</evidence>
<dbReference type="InterPro" id="IPR050475">
    <property type="entry name" value="Prenyltransferase_related"/>
</dbReference>
<feature type="transmembrane region" description="Helical" evidence="6">
    <location>
        <begin position="266"/>
        <end position="285"/>
    </location>
</feature>
<evidence type="ECO:0000256" key="3">
    <source>
        <dbReference type="ARBA" id="ARBA00022692"/>
    </source>
</evidence>